<evidence type="ECO:0000256" key="1">
    <source>
        <dbReference type="ARBA" id="ARBA00006484"/>
    </source>
</evidence>
<evidence type="ECO:0000256" key="2">
    <source>
        <dbReference type="ARBA" id="ARBA00022857"/>
    </source>
</evidence>
<evidence type="ECO:0000256" key="3">
    <source>
        <dbReference type="ARBA" id="ARBA00023002"/>
    </source>
</evidence>
<dbReference type="PANTHER" id="PTHR43490">
    <property type="entry name" value="(+)-NEOMENTHOL DEHYDROGENASE"/>
    <property type="match status" value="1"/>
</dbReference>
<dbReference type="GO" id="GO:0016491">
    <property type="term" value="F:oxidoreductase activity"/>
    <property type="evidence" value="ECO:0007669"/>
    <property type="project" value="UniProtKB-KW"/>
</dbReference>
<keyword evidence="5" id="KW-1185">Reference proteome</keyword>
<evidence type="ECO:0000313" key="5">
    <source>
        <dbReference type="Proteomes" id="UP000481153"/>
    </source>
</evidence>
<gene>
    <name evidence="4" type="ORF">Ae201684_018592</name>
</gene>
<dbReference type="SUPFAM" id="SSF51735">
    <property type="entry name" value="NAD(P)-binding Rossmann-fold domains"/>
    <property type="match status" value="1"/>
</dbReference>
<keyword evidence="2" id="KW-0521">NADP</keyword>
<dbReference type="InterPro" id="IPR036291">
    <property type="entry name" value="NAD(P)-bd_dom_sf"/>
</dbReference>
<evidence type="ECO:0000313" key="4">
    <source>
        <dbReference type="EMBL" id="KAF0722210.1"/>
    </source>
</evidence>
<dbReference type="PRINTS" id="PR00081">
    <property type="entry name" value="GDHRDH"/>
</dbReference>
<dbReference type="InterPro" id="IPR002347">
    <property type="entry name" value="SDR_fam"/>
</dbReference>
<name>A0A6G0W4X4_9STRA</name>
<dbReference type="AlphaFoldDB" id="A0A6G0W4X4"/>
<accession>A0A6G0W4X4</accession>
<comment type="similarity">
    <text evidence="1">Belongs to the short-chain dehydrogenases/reductases (SDR) family.</text>
</comment>
<dbReference type="Proteomes" id="UP000481153">
    <property type="component" value="Unassembled WGS sequence"/>
</dbReference>
<organism evidence="4 5">
    <name type="scientific">Aphanomyces euteiches</name>
    <dbReference type="NCBI Taxonomy" id="100861"/>
    <lineage>
        <taxon>Eukaryota</taxon>
        <taxon>Sar</taxon>
        <taxon>Stramenopiles</taxon>
        <taxon>Oomycota</taxon>
        <taxon>Saprolegniomycetes</taxon>
        <taxon>Saprolegniales</taxon>
        <taxon>Verrucalvaceae</taxon>
        <taxon>Aphanomyces</taxon>
    </lineage>
</organism>
<keyword evidence="3" id="KW-0560">Oxidoreductase</keyword>
<sequence length="285" mass="30964">MSQLVYLVTGANKGIGYEATRILAKRLGRDAVILLGTRSIENGKAAIEKMRQSDPSVDFANVHPIELDVTKASSLEAAVEHVKTTYGSLHVLINNAGMFGGPSPAREMCFNVNVFGVYNTLAAFHPIMVPNSSVNIVVASEYGAWNCSQMAPELQALFDKFEQLDQTKLQTLAQDWLAAAQGSTSGYKWPDVASPIGPYGTSKTMVIAVTRKWAADHPEIKTMMVCPGWCATDLNNYNGPRQATQGGESVVFPIFNPDLTSTGGFYRDGLVHSFNTPRPAPQDYK</sequence>
<proteinExistence type="inferred from homology"/>
<dbReference type="EMBL" id="VJMJ01000343">
    <property type="protein sequence ID" value="KAF0722210.1"/>
    <property type="molecule type" value="Genomic_DNA"/>
</dbReference>
<dbReference type="Pfam" id="PF00106">
    <property type="entry name" value="adh_short"/>
    <property type="match status" value="1"/>
</dbReference>
<protein>
    <submittedName>
        <fullName evidence="4">Uncharacterized protein</fullName>
    </submittedName>
</protein>
<comment type="caution">
    <text evidence="4">The sequence shown here is derived from an EMBL/GenBank/DDBJ whole genome shotgun (WGS) entry which is preliminary data.</text>
</comment>
<dbReference type="PANTHER" id="PTHR43490:SF99">
    <property type="entry name" value="SHORT-CHAIN DEHYDROGENASE_REDUCTASE"/>
    <property type="match status" value="1"/>
</dbReference>
<dbReference type="GO" id="GO:0016020">
    <property type="term" value="C:membrane"/>
    <property type="evidence" value="ECO:0007669"/>
    <property type="project" value="TreeGrafter"/>
</dbReference>
<reference evidence="4 5" key="1">
    <citation type="submission" date="2019-07" db="EMBL/GenBank/DDBJ databases">
        <title>Genomics analysis of Aphanomyces spp. identifies a new class of oomycete effector associated with host adaptation.</title>
        <authorList>
            <person name="Gaulin E."/>
        </authorList>
    </citation>
    <scope>NUCLEOTIDE SEQUENCE [LARGE SCALE GENOMIC DNA]</scope>
    <source>
        <strain evidence="4 5">ATCC 201684</strain>
    </source>
</reference>
<dbReference type="Gene3D" id="3.40.50.720">
    <property type="entry name" value="NAD(P)-binding Rossmann-like Domain"/>
    <property type="match status" value="1"/>
</dbReference>
<dbReference type="VEuPathDB" id="FungiDB:AeMF1_010972"/>